<organism evidence="1">
    <name type="scientific">marine sediment metagenome</name>
    <dbReference type="NCBI Taxonomy" id="412755"/>
    <lineage>
        <taxon>unclassified sequences</taxon>
        <taxon>metagenomes</taxon>
        <taxon>ecological metagenomes</taxon>
    </lineage>
</organism>
<dbReference type="AlphaFoldDB" id="X1PM18"/>
<feature type="non-terminal residue" evidence="1">
    <location>
        <position position="1"/>
    </location>
</feature>
<name>X1PM18_9ZZZZ</name>
<sequence>ATLTSVTIPQGSIPEGSFNWITANIPDTNLTANANYWIYLPQRGFQYHYYGWGLDSTNSTYYRGYCWWGADGEYGTWSSEWDFLFKVYKQLPITGHFRSQEKDLGTNCAFGKFYESHLSGQNYTFKVRKYSDGNWSDWVTVTNGNKIDLSNGTKVQYDTVLTSNDGITNPKVYDVKIEYTKVDGNLISQYHDCGSQITAWANFVANHTLNEQTITYAVRTSSYIARLDQATWYDVVPGGLITAPVNRYIQWKATLSTTDGTKTPV</sequence>
<gene>
    <name evidence="1" type="ORF">S06H3_41195</name>
</gene>
<protein>
    <submittedName>
        <fullName evidence="1">Uncharacterized protein</fullName>
    </submittedName>
</protein>
<feature type="non-terminal residue" evidence="1">
    <location>
        <position position="265"/>
    </location>
</feature>
<dbReference type="EMBL" id="BARV01025359">
    <property type="protein sequence ID" value="GAI43556.1"/>
    <property type="molecule type" value="Genomic_DNA"/>
</dbReference>
<accession>X1PM18</accession>
<proteinExistence type="predicted"/>
<comment type="caution">
    <text evidence="1">The sequence shown here is derived from an EMBL/GenBank/DDBJ whole genome shotgun (WGS) entry which is preliminary data.</text>
</comment>
<evidence type="ECO:0000313" key="1">
    <source>
        <dbReference type="EMBL" id="GAI43556.1"/>
    </source>
</evidence>
<reference evidence="1" key="1">
    <citation type="journal article" date="2014" name="Front. Microbiol.">
        <title>High frequency of phylogenetically diverse reductive dehalogenase-homologous genes in deep subseafloor sedimentary metagenomes.</title>
        <authorList>
            <person name="Kawai M."/>
            <person name="Futagami T."/>
            <person name="Toyoda A."/>
            <person name="Takaki Y."/>
            <person name="Nishi S."/>
            <person name="Hori S."/>
            <person name="Arai W."/>
            <person name="Tsubouchi T."/>
            <person name="Morono Y."/>
            <person name="Uchiyama I."/>
            <person name="Ito T."/>
            <person name="Fujiyama A."/>
            <person name="Inagaki F."/>
            <person name="Takami H."/>
        </authorList>
    </citation>
    <scope>NUCLEOTIDE SEQUENCE</scope>
    <source>
        <strain evidence="1">Expedition CK06-06</strain>
    </source>
</reference>